<accession>A0A392VDE8</accession>
<dbReference type="Proteomes" id="UP000265520">
    <property type="component" value="Unassembled WGS sequence"/>
</dbReference>
<dbReference type="EMBL" id="LXQA011117034">
    <property type="protein sequence ID" value="MCI85502.1"/>
    <property type="molecule type" value="Genomic_DNA"/>
</dbReference>
<organism evidence="2 3">
    <name type="scientific">Trifolium medium</name>
    <dbReference type="NCBI Taxonomy" id="97028"/>
    <lineage>
        <taxon>Eukaryota</taxon>
        <taxon>Viridiplantae</taxon>
        <taxon>Streptophyta</taxon>
        <taxon>Embryophyta</taxon>
        <taxon>Tracheophyta</taxon>
        <taxon>Spermatophyta</taxon>
        <taxon>Magnoliopsida</taxon>
        <taxon>eudicotyledons</taxon>
        <taxon>Gunneridae</taxon>
        <taxon>Pentapetalae</taxon>
        <taxon>rosids</taxon>
        <taxon>fabids</taxon>
        <taxon>Fabales</taxon>
        <taxon>Fabaceae</taxon>
        <taxon>Papilionoideae</taxon>
        <taxon>50 kb inversion clade</taxon>
        <taxon>NPAAA clade</taxon>
        <taxon>Hologalegina</taxon>
        <taxon>IRL clade</taxon>
        <taxon>Trifolieae</taxon>
        <taxon>Trifolium</taxon>
    </lineage>
</organism>
<protein>
    <submittedName>
        <fullName evidence="2">Uncharacterized protein</fullName>
    </submittedName>
</protein>
<evidence type="ECO:0000313" key="3">
    <source>
        <dbReference type="Proteomes" id="UP000265520"/>
    </source>
</evidence>
<dbReference type="AlphaFoldDB" id="A0A392VDE8"/>
<proteinExistence type="predicted"/>
<sequence>MRKEAWLGQREKEGELVGEKEQEKLEDRRAK</sequence>
<evidence type="ECO:0000256" key="1">
    <source>
        <dbReference type="SAM" id="MobiDB-lite"/>
    </source>
</evidence>
<reference evidence="2 3" key="1">
    <citation type="journal article" date="2018" name="Front. Plant Sci.">
        <title>Red Clover (Trifolium pratense) and Zigzag Clover (T. medium) - A Picture of Genomic Similarities and Differences.</title>
        <authorList>
            <person name="Dluhosova J."/>
            <person name="Istvanek J."/>
            <person name="Nedelnik J."/>
            <person name="Repkova J."/>
        </authorList>
    </citation>
    <scope>NUCLEOTIDE SEQUENCE [LARGE SCALE GENOMIC DNA]</scope>
    <source>
        <strain evidence="3">cv. 10/8</strain>
        <tissue evidence="2">Leaf</tissue>
    </source>
</reference>
<evidence type="ECO:0000313" key="2">
    <source>
        <dbReference type="EMBL" id="MCI85502.1"/>
    </source>
</evidence>
<keyword evidence="3" id="KW-1185">Reference proteome</keyword>
<feature type="non-terminal residue" evidence="2">
    <location>
        <position position="31"/>
    </location>
</feature>
<feature type="region of interest" description="Disordered" evidence="1">
    <location>
        <begin position="1"/>
        <end position="31"/>
    </location>
</feature>
<comment type="caution">
    <text evidence="2">The sequence shown here is derived from an EMBL/GenBank/DDBJ whole genome shotgun (WGS) entry which is preliminary data.</text>
</comment>
<name>A0A392VDE8_9FABA</name>